<protein>
    <submittedName>
        <fullName evidence="1">Uncharacterized protein</fullName>
    </submittedName>
</protein>
<keyword evidence="2" id="KW-1185">Reference proteome</keyword>
<name>A0A074VB55_AURM1</name>
<organism evidence="1 2">
    <name type="scientific">Aureobasidium melanogenum (strain CBS 110374)</name>
    <name type="common">Aureobasidium pullulans var. melanogenum</name>
    <dbReference type="NCBI Taxonomy" id="1043003"/>
    <lineage>
        <taxon>Eukaryota</taxon>
        <taxon>Fungi</taxon>
        <taxon>Dikarya</taxon>
        <taxon>Ascomycota</taxon>
        <taxon>Pezizomycotina</taxon>
        <taxon>Dothideomycetes</taxon>
        <taxon>Dothideomycetidae</taxon>
        <taxon>Dothideales</taxon>
        <taxon>Saccotheciaceae</taxon>
        <taxon>Aureobasidium</taxon>
    </lineage>
</organism>
<dbReference type="PANTHER" id="PTHR34724">
    <property type="entry name" value="OS12G0596101 PROTEIN"/>
    <property type="match status" value="1"/>
</dbReference>
<evidence type="ECO:0000313" key="2">
    <source>
        <dbReference type="Proteomes" id="UP000030672"/>
    </source>
</evidence>
<dbReference type="HOGENOM" id="CLU_175850_0_1_1"/>
<accession>A0A074VB55</accession>
<dbReference type="AlphaFoldDB" id="A0A074VB55"/>
<proteinExistence type="predicted"/>
<evidence type="ECO:0000313" key="1">
    <source>
        <dbReference type="EMBL" id="KEQ57573.1"/>
    </source>
</evidence>
<sequence>MCQKATCTDCGKKSWWGCGTHIPVVMNPIPSGDRCSCGPKVTVAGQEYPPKAAQAD</sequence>
<dbReference type="EMBL" id="KL584889">
    <property type="protein sequence ID" value="KEQ57573.1"/>
    <property type="molecule type" value="Genomic_DNA"/>
</dbReference>
<dbReference type="GeneID" id="63917268"/>
<reference evidence="1 2" key="1">
    <citation type="journal article" date="2014" name="BMC Genomics">
        <title>Genome sequencing of four Aureobasidium pullulans varieties: biotechnological potential, stress tolerance, and description of new species.</title>
        <authorList>
            <person name="Gostin Ar C."/>
            <person name="Ohm R.A."/>
            <person name="Kogej T."/>
            <person name="Sonjak S."/>
            <person name="Turk M."/>
            <person name="Zajc J."/>
            <person name="Zalar P."/>
            <person name="Grube M."/>
            <person name="Sun H."/>
            <person name="Han J."/>
            <person name="Sharma A."/>
            <person name="Chiniquy J."/>
            <person name="Ngan C.Y."/>
            <person name="Lipzen A."/>
            <person name="Barry K."/>
            <person name="Grigoriev I.V."/>
            <person name="Gunde-Cimerman N."/>
        </authorList>
    </citation>
    <scope>NUCLEOTIDE SEQUENCE [LARGE SCALE GENOMIC DNA]</scope>
    <source>
        <strain evidence="1 2">CBS 110374</strain>
    </source>
</reference>
<dbReference type="Proteomes" id="UP000030672">
    <property type="component" value="Unassembled WGS sequence"/>
</dbReference>
<dbReference type="PANTHER" id="PTHR34724:SF2">
    <property type="entry name" value="OS12G0596101 PROTEIN"/>
    <property type="match status" value="1"/>
</dbReference>
<gene>
    <name evidence="1" type="ORF">M437DRAFT_61227</name>
</gene>
<dbReference type="RefSeq" id="XP_040874597.1">
    <property type="nucleotide sequence ID" value="XM_041023895.1"/>
</dbReference>